<dbReference type="Gene3D" id="1.20.58.320">
    <property type="entry name" value="TPR-like"/>
    <property type="match status" value="1"/>
</dbReference>
<name>A0AAE6X4X7_9PAST</name>
<dbReference type="Proteomes" id="UP000276901">
    <property type="component" value="Unassembled WGS sequence"/>
</dbReference>
<dbReference type="EMBL" id="RKQT01000001">
    <property type="protein sequence ID" value="RPE96624.1"/>
    <property type="molecule type" value="Genomic_DNA"/>
</dbReference>
<reference evidence="2 3" key="2">
    <citation type="submission" date="2018-11" db="EMBL/GenBank/DDBJ databases">
        <title>Genomic Encyclopedia of Type Strains, Phase IV (KMG-IV): sequencing the most valuable type-strain genomes for metagenomic binning, comparative biology and taxonomic classification.</title>
        <authorList>
            <person name="Goeker M."/>
        </authorList>
    </citation>
    <scope>NUCLEOTIDE SEQUENCE [LARGE SCALE GENOMIC DNA]</scope>
    <source>
        <strain evidence="2 3">DSM 25797</strain>
    </source>
</reference>
<gene>
    <name evidence="1" type="ORF">A4G17_05750</name>
    <name evidence="2" type="ORF">EDC49_1020</name>
</gene>
<evidence type="ECO:0000313" key="1">
    <source>
        <dbReference type="EMBL" id="QIM64970.1"/>
    </source>
</evidence>
<dbReference type="InterPro" id="IPR010323">
    <property type="entry name" value="DUF924"/>
</dbReference>
<dbReference type="KEGG" id="fcl:A4G17_05750"/>
<reference evidence="1 4" key="1">
    <citation type="submission" date="2016-03" db="EMBL/GenBank/DDBJ databases">
        <authorList>
            <person name="Hansen M.J."/>
            <person name="Bojesen A.M."/>
            <person name="Planet P."/>
        </authorList>
    </citation>
    <scope>NUCLEOTIDE SEQUENCE [LARGE SCALE GENOMIC DNA]</scope>
    <source>
        <strain evidence="1 4">HPA 21</strain>
    </source>
</reference>
<organism evidence="1 4">
    <name type="scientific">Frederiksenia canicola</name>
    <dbReference type="NCBI Taxonomy" id="123824"/>
    <lineage>
        <taxon>Bacteria</taxon>
        <taxon>Pseudomonadati</taxon>
        <taxon>Pseudomonadota</taxon>
        <taxon>Gammaproteobacteria</taxon>
        <taxon>Pasteurellales</taxon>
        <taxon>Pasteurellaceae</taxon>
        <taxon>Frederiksenia</taxon>
    </lineage>
</organism>
<dbReference type="RefSeq" id="WP_207948541.1">
    <property type="nucleotide sequence ID" value="NZ_CP015029.1"/>
</dbReference>
<dbReference type="AlphaFoldDB" id="A0AAE6X4X7"/>
<evidence type="ECO:0000313" key="3">
    <source>
        <dbReference type="Proteomes" id="UP000276901"/>
    </source>
</evidence>
<accession>A0AAE6X4X7</accession>
<evidence type="ECO:0000313" key="4">
    <source>
        <dbReference type="Proteomes" id="UP000502287"/>
    </source>
</evidence>
<dbReference type="SUPFAM" id="SSF48452">
    <property type="entry name" value="TPR-like"/>
    <property type="match status" value="1"/>
</dbReference>
<dbReference type="Proteomes" id="UP000502287">
    <property type="component" value="Chromosome"/>
</dbReference>
<dbReference type="Gene3D" id="1.25.40.10">
    <property type="entry name" value="Tetratricopeptide repeat domain"/>
    <property type="match status" value="1"/>
</dbReference>
<dbReference type="Pfam" id="PF06041">
    <property type="entry name" value="DUF924"/>
    <property type="match status" value="1"/>
</dbReference>
<protein>
    <submittedName>
        <fullName evidence="2">Uncharacterized protein (DUF924 family)</fullName>
    </submittedName>
</protein>
<keyword evidence="3" id="KW-1185">Reference proteome</keyword>
<dbReference type="InterPro" id="IPR011990">
    <property type="entry name" value="TPR-like_helical_dom_sf"/>
</dbReference>
<evidence type="ECO:0000313" key="2">
    <source>
        <dbReference type="EMBL" id="RPE96624.1"/>
    </source>
</evidence>
<dbReference type="EMBL" id="CP015029">
    <property type="protein sequence ID" value="QIM64970.1"/>
    <property type="molecule type" value="Genomic_DNA"/>
</dbReference>
<proteinExistence type="predicted"/>
<sequence length="179" mass="20941">MAPQTILDFWFSEITPAEWFGKSDAFDNLIRERFEAVAEAAAKSELDDWRETIEGRLAEIIVLDQFSRNLWRDTPRAFAQDPMAMALAQEAVKHPDYQTLPAIQRKFILMPYMHSESAKIHQQAVELFKALDDDYTFDYEIRHKEIIDRFGRYPHRNEILGRQSTPEEIAFLQQPGSSF</sequence>